<dbReference type="Proteomes" id="UP001056120">
    <property type="component" value="Linkage Group LG14"/>
</dbReference>
<protein>
    <submittedName>
        <fullName evidence="1">Uncharacterized protein</fullName>
    </submittedName>
</protein>
<accession>A0ACB9GLG0</accession>
<evidence type="ECO:0000313" key="2">
    <source>
        <dbReference type="Proteomes" id="UP001056120"/>
    </source>
</evidence>
<gene>
    <name evidence="1" type="ORF">L1987_43403</name>
</gene>
<proteinExistence type="predicted"/>
<keyword evidence="2" id="KW-1185">Reference proteome</keyword>
<dbReference type="EMBL" id="CM042031">
    <property type="protein sequence ID" value="KAI3784305.1"/>
    <property type="molecule type" value="Genomic_DNA"/>
</dbReference>
<comment type="caution">
    <text evidence="1">The sequence shown here is derived from an EMBL/GenBank/DDBJ whole genome shotgun (WGS) entry which is preliminary data.</text>
</comment>
<name>A0ACB9GLG0_9ASTR</name>
<reference evidence="1 2" key="2">
    <citation type="journal article" date="2022" name="Mol. Ecol. Resour.">
        <title>The genomes of chicory, endive, great burdock and yacon provide insights into Asteraceae paleo-polyploidization history and plant inulin production.</title>
        <authorList>
            <person name="Fan W."/>
            <person name="Wang S."/>
            <person name="Wang H."/>
            <person name="Wang A."/>
            <person name="Jiang F."/>
            <person name="Liu H."/>
            <person name="Zhao H."/>
            <person name="Xu D."/>
            <person name="Zhang Y."/>
        </authorList>
    </citation>
    <scope>NUCLEOTIDE SEQUENCE [LARGE SCALE GENOMIC DNA]</scope>
    <source>
        <strain evidence="2">cv. Yunnan</strain>
        <tissue evidence="1">Leaves</tissue>
    </source>
</reference>
<evidence type="ECO:0000313" key="1">
    <source>
        <dbReference type="EMBL" id="KAI3784305.1"/>
    </source>
</evidence>
<organism evidence="1 2">
    <name type="scientific">Smallanthus sonchifolius</name>
    <dbReference type="NCBI Taxonomy" id="185202"/>
    <lineage>
        <taxon>Eukaryota</taxon>
        <taxon>Viridiplantae</taxon>
        <taxon>Streptophyta</taxon>
        <taxon>Embryophyta</taxon>
        <taxon>Tracheophyta</taxon>
        <taxon>Spermatophyta</taxon>
        <taxon>Magnoliopsida</taxon>
        <taxon>eudicotyledons</taxon>
        <taxon>Gunneridae</taxon>
        <taxon>Pentapetalae</taxon>
        <taxon>asterids</taxon>
        <taxon>campanulids</taxon>
        <taxon>Asterales</taxon>
        <taxon>Asteraceae</taxon>
        <taxon>Asteroideae</taxon>
        <taxon>Heliantheae alliance</taxon>
        <taxon>Millerieae</taxon>
        <taxon>Smallanthus</taxon>
    </lineage>
</organism>
<reference evidence="2" key="1">
    <citation type="journal article" date="2022" name="Mol. Ecol. Resour.">
        <title>The genomes of chicory, endive, great burdock and yacon provide insights into Asteraceae palaeo-polyploidization history and plant inulin production.</title>
        <authorList>
            <person name="Fan W."/>
            <person name="Wang S."/>
            <person name="Wang H."/>
            <person name="Wang A."/>
            <person name="Jiang F."/>
            <person name="Liu H."/>
            <person name="Zhao H."/>
            <person name="Xu D."/>
            <person name="Zhang Y."/>
        </authorList>
    </citation>
    <scope>NUCLEOTIDE SEQUENCE [LARGE SCALE GENOMIC DNA]</scope>
    <source>
        <strain evidence="2">cv. Yunnan</strain>
    </source>
</reference>
<sequence length="82" mass="9456">MYFKNPPSSSFIIIVEVPISFKQDIKHTRVDREIIREREEFSSPHPLLRRRGTTTGQPSAAAIAATYEGHPHFPSSIFYRLK</sequence>